<dbReference type="Pfam" id="PF00857">
    <property type="entry name" value="Isochorismatase"/>
    <property type="match status" value="1"/>
</dbReference>
<dbReference type="PANTHER" id="PTHR11080:SF2">
    <property type="entry name" value="LD05707P"/>
    <property type="match status" value="1"/>
</dbReference>
<evidence type="ECO:0000256" key="6">
    <source>
        <dbReference type="ARBA" id="ARBA00039017"/>
    </source>
</evidence>
<dbReference type="GO" id="GO:0019363">
    <property type="term" value="P:pyridine nucleotide biosynthetic process"/>
    <property type="evidence" value="ECO:0007669"/>
    <property type="project" value="UniProtKB-KW"/>
</dbReference>
<dbReference type="AlphaFoldDB" id="A0A502EFQ6"/>
<feature type="domain" description="Isochorismatase-like" evidence="8">
    <location>
        <begin position="14"/>
        <end position="192"/>
    </location>
</feature>
<keyword evidence="4" id="KW-0378">Hydrolase</keyword>
<keyword evidence="10" id="KW-1185">Reference proteome</keyword>
<evidence type="ECO:0000256" key="7">
    <source>
        <dbReference type="ARBA" id="ARBA00043224"/>
    </source>
</evidence>
<sequence length="193" mass="20211">MNEEKSPITPGTRALIVVDVQRDFCEGGSLAVEGGAAVARGLTELLADHTYDHVVATMDFHIDPGSHFSDEPDYRDSWPRHCVVGTEGVDFHPAFDPVAVEAVFTKGEYSAAYSGFEGADESGVTLADWLRAREVNAVDVAGIATDYCVKATAADAVAAGFTTRVLLDLTTGVSATTTAEAVESLSAAGVEIA</sequence>
<reference evidence="9 10" key="1">
    <citation type="journal article" date="2019" name="Environ. Microbiol.">
        <title>Species interactions and distinct microbial communities in high Arctic permafrost affected cryosols are associated with the CH4 and CO2 gas fluxes.</title>
        <authorList>
            <person name="Altshuler I."/>
            <person name="Hamel J."/>
            <person name="Turney S."/>
            <person name="Magnuson E."/>
            <person name="Levesque R."/>
            <person name="Greer C."/>
            <person name="Whyte L.G."/>
        </authorList>
    </citation>
    <scope>NUCLEOTIDE SEQUENCE [LARGE SCALE GENOMIC DNA]</scope>
    <source>
        <strain evidence="9 10">S5.20</strain>
    </source>
</reference>
<evidence type="ECO:0000256" key="3">
    <source>
        <dbReference type="ARBA" id="ARBA00022723"/>
    </source>
</evidence>
<evidence type="ECO:0000313" key="9">
    <source>
        <dbReference type="EMBL" id="TPG35316.1"/>
    </source>
</evidence>
<evidence type="ECO:0000313" key="10">
    <source>
        <dbReference type="Proteomes" id="UP000320095"/>
    </source>
</evidence>
<keyword evidence="2" id="KW-0662">Pyridine nucleotide biosynthesis</keyword>
<evidence type="ECO:0000256" key="2">
    <source>
        <dbReference type="ARBA" id="ARBA00022642"/>
    </source>
</evidence>
<dbReference type="InterPro" id="IPR036380">
    <property type="entry name" value="Isochorismatase-like_sf"/>
</dbReference>
<evidence type="ECO:0000256" key="1">
    <source>
        <dbReference type="ARBA" id="ARBA00006336"/>
    </source>
</evidence>
<accession>A0A502EFQ6</accession>
<protein>
    <recommendedName>
        <fullName evidence="6">nicotinamidase</fullName>
        <ecNumber evidence="6">3.5.1.19</ecNumber>
    </recommendedName>
    <alternativeName>
        <fullName evidence="7">Nicotinamide deamidase</fullName>
    </alternativeName>
</protein>
<comment type="pathway">
    <text evidence="5">Cofactor biosynthesis; nicotinate biosynthesis; nicotinate from nicotinamide: step 1/1.</text>
</comment>
<dbReference type="OrthoDB" id="9791276at2"/>
<gene>
    <name evidence="9" type="ORF">EAH80_10865</name>
</gene>
<dbReference type="GO" id="GO:0008936">
    <property type="term" value="F:nicotinamidase activity"/>
    <property type="evidence" value="ECO:0007669"/>
    <property type="project" value="UniProtKB-EC"/>
</dbReference>
<dbReference type="InterPro" id="IPR052347">
    <property type="entry name" value="Isochorismatase_Nicotinamidase"/>
</dbReference>
<comment type="caution">
    <text evidence="9">The sequence shown here is derived from an EMBL/GenBank/DDBJ whole genome shotgun (WGS) entry which is preliminary data.</text>
</comment>
<evidence type="ECO:0000256" key="5">
    <source>
        <dbReference type="ARBA" id="ARBA00037900"/>
    </source>
</evidence>
<proteinExistence type="inferred from homology"/>
<dbReference type="EMBL" id="RCZG01000003">
    <property type="protein sequence ID" value="TPG35316.1"/>
    <property type="molecule type" value="Genomic_DNA"/>
</dbReference>
<dbReference type="EC" id="3.5.1.19" evidence="6"/>
<organism evidence="9 10">
    <name type="scientific">Mycolicibacterium hodleri</name>
    <dbReference type="NCBI Taxonomy" id="49897"/>
    <lineage>
        <taxon>Bacteria</taxon>
        <taxon>Bacillati</taxon>
        <taxon>Actinomycetota</taxon>
        <taxon>Actinomycetes</taxon>
        <taxon>Mycobacteriales</taxon>
        <taxon>Mycobacteriaceae</taxon>
        <taxon>Mycolicibacterium</taxon>
    </lineage>
</organism>
<evidence type="ECO:0000256" key="4">
    <source>
        <dbReference type="ARBA" id="ARBA00022801"/>
    </source>
</evidence>
<comment type="similarity">
    <text evidence="1">Belongs to the isochorismatase family.</text>
</comment>
<dbReference type="InterPro" id="IPR000868">
    <property type="entry name" value="Isochorismatase-like_dom"/>
</dbReference>
<dbReference type="RefSeq" id="WP_140690302.1">
    <property type="nucleotide sequence ID" value="NZ_RCZG01000003.1"/>
</dbReference>
<dbReference type="PANTHER" id="PTHR11080">
    <property type="entry name" value="PYRAZINAMIDASE/NICOTINAMIDASE"/>
    <property type="match status" value="1"/>
</dbReference>
<dbReference type="Gene3D" id="3.40.50.850">
    <property type="entry name" value="Isochorismatase-like"/>
    <property type="match status" value="1"/>
</dbReference>
<dbReference type="Proteomes" id="UP000320095">
    <property type="component" value="Unassembled WGS sequence"/>
</dbReference>
<evidence type="ECO:0000259" key="8">
    <source>
        <dbReference type="Pfam" id="PF00857"/>
    </source>
</evidence>
<dbReference type="GO" id="GO:0046872">
    <property type="term" value="F:metal ion binding"/>
    <property type="evidence" value="ECO:0007669"/>
    <property type="project" value="UniProtKB-KW"/>
</dbReference>
<dbReference type="SUPFAM" id="SSF52499">
    <property type="entry name" value="Isochorismatase-like hydrolases"/>
    <property type="match status" value="1"/>
</dbReference>
<keyword evidence="3" id="KW-0479">Metal-binding</keyword>
<name>A0A502EFQ6_9MYCO</name>